<dbReference type="EMBL" id="JAEHOD010000005">
    <property type="protein sequence ID" value="KAG2452414.1"/>
    <property type="molecule type" value="Genomic_DNA"/>
</dbReference>
<comment type="cofactor">
    <cofactor evidence="1">
        <name>Zn(2+)</name>
        <dbReference type="ChEBI" id="CHEBI:29105"/>
    </cofactor>
</comment>
<keyword evidence="6" id="KW-0732">Signal</keyword>
<evidence type="ECO:0000313" key="14">
    <source>
        <dbReference type="EMBL" id="KAG2452414.1"/>
    </source>
</evidence>
<evidence type="ECO:0000256" key="8">
    <source>
        <dbReference type="ARBA" id="ARBA00022833"/>
    </source>
</evidence>
<evidence type="ECO:0000256" key="11">
    <source>
        <dbReference type="PROSITE-ProRule" id="PRU00076"/>
    </source>
</evidence>
<evidence type="ECO:0000256" key="3">
    <source>
        <dbReference type="ARBA" id="ARBA00022525"/>
    </source>
</evidence>
<dbReference type="Pfam" id="PF17973">
    <property type="entry name" value="bMG10"/>
    <property type="match status" value="1"/>
</dbReference>
<dbReference type="Pfam" id="PF00207">
    <property type="entry name" value="A2M"/>
    <property type="match status" value="1"/>
</dbReference>
<comment type="caution">
    <text evidence="14">The sequence shown here is derived from an EMBL/GenBank/DDBJ whole genome shotgun (WGS) entry which is preliminary data.</text>
</comment>
<evidence type="ECO:0000256" key="5">
    <source>
        <dbReference type="ARBA" id="ARBA00022723"/>
    </source>
</evidence>
<evidence type="ECO:0000256" key="2">
    <source>
        <dbReference type="ARBA" id="ARBA00004613"/>
    </source>
</evidence>
<evidence type="ECO:0000256" key="1">
    <source>
        <dbReference type="ARBA" id="ARBA00001947"/>
    </source>
</evidence>
<evidence type="ECO:0000256" key="9">
    <source>
        <dbReference type="ARBA" id="ARBA00023049"/>
    </source>
</evidence>
<feature type="domain" description="EGF-like" evidence="13">
    <location>
        <begin position="2281"/>
        <end position="2315"/>
    </location>
</feature>
<dbReference type="InterPro" id="IPR041246">
    <property type="entry name" value="Bact_MG10"/>
</dbReference>
<protein>
    <recommendedName>
        <fullName evidence="13">EGF-like domain-containing protein</fullName>
    </recommendedName>
</protein>
<dbReference type="Gene3D" id="2.60.40.3710">
    <property type="match status" value="1"/>
</dbReference>
<feature type="disulfide bond" evidence="11">
    <location>
        <begin position="2305"/>
        <end position="2314"/>
    </location>
</feature>
<name>A0A835WQU8_9CHLO</name>
<feature type="region of interest" description="Disordered" evidence="12">
    <location>
        <begin position="780"/>
        <end position="832"/>
    </location>
</feature>
<feature type="compositionally biased region" description="Low complexity" evidence="12">
    <location>
        <begin position="731"/>
        <end position="756"/>
    </location>
</feature>
<evidence type="ECO:0000256" key="4">
    <source>
        <dbReference type="ARBA" id="ARBA00022670"/>
    </source>
</evidence>
<dbReference type="GO" id="GO:0006508">
    <property type="term" value="P:proteolysis"/>
    <property type="evidence" value="ECO:0007669"/>
    <property type="project" value="UniProtKB-KW"/>
</dbReference>
<dbReference type="PANTHER" id="PTHR13062:SF12">
    <property type="entry name" value="ALPHA-2-MACROGLOBULIN DOMAIN-CONTAINING PROTEIN"/>
    <property type="match status" value="1"/>
</dbReference>
<gene>
    <name evidence="14" type="ORF">HYH02_002657</name>
</gene>
<dbReference type="Gene3D" id="2.10.25.10">
    <property type="entry name" value="Laminin"/>
    <property type="match status" value="1"/>
</dbReference>
<evidence type="ECO:0000256" key="10">
    <source>
        <dbReference type="ARBA" id="ARBA00023157"/>
    </source>
</evidence>
<dbReference type="InterPro" id="IPR013111">
    <property type="entry name" value="EGF_extracell"/>
</dbReference>
<dbReference type="InterPro" id="IPR000742">
    <property type="entry name" value="EGF"/>
</dbReference>
<keyword evidence="7" id="KW-0378">Hydrolase</keyword>
<evidence type="ECO:0000256" key="12">
    <source>
        <dbReference type="SAM" id="MobiDB-lite"/>
    </source>
</evidence>
<dbReference type="PROSITE" id="PS00022">
    <property type="entry name" value="EGF_1"/>
    <property type="match status" value="1"/>
</dbReference>
<dbReference type="SMART" id="SM01360">
    <property type="entry name" value="A2M"/>
    <property type="match status" value="1"/>
</dbReference>
<comment type="subcellular location">
    <subcellularLocation>
        <location evidence="2">Secreted</location>
    </subcellularLocation>
</comment>
<sequence>MVNSSDPVRVYNQQAIQVVFSRPVIALGSDFGDGAAAKQVPFRLSCGVPGRFRWVSTTTARWDPDVDWPPDLSCGLRWNTSLRAYDGARLALDGIPPRRALATSSLYMYSGGVVSEAAARLTGGAWSADAAGAEDDKAPEVPPDGKLMLQFSYPVNLLMLKSAFVLLRGSDEAVQEGGPSLPYTLKPCWLPATALPALAAPPAADNAALLNVNATCAAVELGAALQPDTWYTLRLPVGTRYSALAGPTSNRKEVVFAGLRRFRFPLVRDPWRSSSPSSGISYRHLELWLPHGLQPGTSLESLARVLSVCELQPAAAPAVAGDEQQPEACVPGAAPLPFTLTLPALSRLRMTVPGLMPGKKYRVTAGADPTVKDGFGLSLEDSNSTDFYMTYIPYRYEGPDTGGGTYSYSGIPLAVLEPQPTDGLTHWPYITIAPPPRPAAAEDPPYTSRTVRSFALDMTNGGHVTKLLQLFQRNYPNAAANGDPTAHLGLDPASVVPVPEALTTPGSGAGWSLVQAPLQPGAAVQVLDACCGPPPYVGGPPNRRTQVVVRSGLSLSVVNTRGTVFTAWVTDASEGGGGAGVAGTTVSFHVMPTAGAYQDGSQNLPFLAASCVTGADGTCSVDIPPSDSGQPPEIGDRIAAVAVAPPPPPGATSPAATTTTRVALLVDALYVESRPPPPSATRASLVADRRLVRPGESLKLTGFVARESLSGMQLPPASWGVLEVSSGWGESASGSVTGRRRSAAATTSTAVGGSSTPPLLELGSGSSAVRRAQSRNEYDLSSGVLVNSGDSSKGWGDSSSSSRSTSRRALRQQAEAPPDGYGAPPDPEPYNPPPRVLVEVNASSGSIHGEIQVPYGARQQPYSVALYLPAAVGSYGTAPLEGPPPDLSSENALAGWNYVRTFDFTVADPRPPTAELQVDVPAWVTPTGIFTVTATAVSYIGAAVGGAPMTLTWRHARASGVLRLTTDVNGVATATVDLGALPEDNRTTTYDTVAVSVEWIGPTRERVVETKTITLADTEYALTYSLSLTPDRPGVPFGVAAVLTSNTDGSVLSGAPVTATLTPAAPGTLGGAACDTVVTCTTTSGSGFVGPSPCRLSLPCLGRFSLRVCSALTPAAAGGGGGSSTQVCGRFETALGRNATEWQQYGSKLRSQPMPPMFLDKDQYALGETPRLRFESPWPHARLLVTWGNSFATQSKVVEQLPSGTMAEVDLGPLTHDNCAGGCVLTAVLHVPRLAPSDMPLPPPDLVPVSVLYDPLAPLTYSSSLSIAVVDDNGLELLAIEPGQKAEVSVRVAGAAPGTEVTVYGVDQAVLDLVPYGLAAPQRDLVLRLAADIRAYGMAAYRLAPGSVRAVFDTLVRRLSQLDPWLPLDIAVRKAAPYSGSYWSSGGAGLSAADMSDGEFLDQYATAITMFAGGYSYADGIYKYRPLAPSKRRQPPYSRGERGPPTAPPESGGVAGELRVADDFVTTPLFTTALTGPDGVARVTFTAPANLGTFVIRAHAATTGAAAGRRYGSGEGRLVVRRALSLTASAPRFVRVGDAFEAGCVVTVGSAPATVAVTLTVEGGASSPLQLSAVGASPPSSFSMTKTVTFTAGADLQEEVRFPLSGRAIGTARLTLRAVDTQAGGGSDGLQFEVPVYGQQGDVMVATTFSLTANGTTGGGWVEGVELPAAVPGSGGLTLTAGVGNLPALTAMYANLLQQERSAAAAGDRYPYAERALMWVVLPPLLATYGQPNTSVAQDEQVSRGFADLATLTQLGLGLVWTDFTRWGDWVPSRVDTRLNAWALFLTALHGPALTAPAKALPASGLGRYLAPWTGRLEPKLLPVWRRALARQLVADAAEARESNATYSDWHMLAWARLALGAEWDAGNVTTGGANRRVAADLSLAALIAANGKNASRPLLSRETRVVLSLVLLSMGPSNPEPRLVNATLGELNSAMRLQGRTAYVASGPGEASPASLEDQALVLLLMVRAGSRNPMLPRLAAYVAAGGSSSSALSGRSVYFSASWSVQALAAAALVSYDASRGSAQPRLQLESDANGLTVLKAFFRRGRTQPVTNTTAWEALPPPPVAGQPGELNFKVSGTGEVSVSAALQFVPMALPAFPTYRGIYVEAAVQVVDPATGEGAGPRVSGVPLGSVVALTIQVTSPDELGAVTLAVMMPGGLEPLDPNVVTDIGSGCDLSSWGDGGGGGFGRGMRSRWWYWWPVCPAQETTPPLVTFSYASLRAGTSTVTIKAVAASAGNFVLPPIRAWAEAQPELMGTTAGSSFVVCSDCSAPTPATPPAAPVPCPALDCSGNGVCNLANGTCECDAGWTGKVCGKADIA</sequence>
<evidence type="ECO:0000259" key="13">
    <source>
        <dbReference type="PROSITE" id="PS50026"/>
    </source>
</evidence>
<dbReference type="OrthoDB" id="543368at2759"/>
<evidence type="ECO:0000256" key="7">
    <source>
        <dbReference type="ARBA" id="ARBA00022801"/>
    </source>
</evidence>
<dbReference type="GO" id="GO:0008237">
    <property type="term" value="F:metallopeptidase activity"/>
    <property type="evidence" value="ECO:0007669"/>
    <property type="project" value="UniProtKB-KW"/>
</dbReference>
<keyword evidence="4" id="KW-0645">Protease</keyword>
<keyword evidence="8" id="KW-0862">Zinc</keyword>
<feature type="region of interest" description="Disordered" evidence="12">
    <location>
        <begin position="729"/>
        <end position="768"/>
    </location>
</feature>
<evidence type="ECO:0000313" key="15">
    <source>
        <dbReference type="Proteomes" id="UP000613740"/>
    </source>
</evidence>
<dbReference type="Pfam" id="PF07974">
    <property type="entry name" value="EGF_2"/>
    <property type="match status" value="1"/>
</dbReference>
<dbReference type="PANTHER" id="PTHR13062">
    <property type="entry name" value="COLLAGENASE"/>
    <property type="match status" value="1"/>
</dbReference>
<dbReference type="InterPro" id="IPR001599">
    <property type="entry name" value="Macroglobln_a2"/>
</dbReference>
<keyword evidence="9" id="KW-0482">Metalloprotease</keyword>
<keyword evidence="3" id="KW-0964">Secreted</keyword>
<organism evidence="14 15">
    <name type="scientific">Chlamydomonas schloesseri</name>
    <dbReference type="NCBI Taxonomy" id="2026947"/>
    <lineage>
        <taxon>Eukaryota</taxon>
        <taxon>Viridiplantae</taxon>
        <taxon>Chlorophyta</taxon>
        <taxon>core chlorophytes</taxon>
        <taxon>Chlorophyceae</taxon>
        <taxon>CS clade</taxon>
        <taxon>Chlamydomonadales</taxon>
        <taxon>Chlamydomonadaceae</taxon>
        <taxon>Chlamydomonas</taxon>
    </lineage>
</organism>
<dbReference type="PROSITE" id="PS01186">
    <property type="entry name" value="EGF_2"/>
    <property type="match status" value="1"/>
</dbReference>
<dbReference type="GO" id="GO:0005576">
    <property type="term" value="C:extracellular region"/>
    <property type="evidence" value="ECO:0007669"/>
    <property type="project" value="UniProtKB-SubCell"/>
</dbReference>
<keyword evidence="15" id="KW-1185">Reference proteome</keyword>
<keyword evidence="5" id="KW-0479">Metal-binding</keyword>
<dbReference type="Proteomes" id="UP000613740">
    <property type="component" value="Unassembled WGS sequence"/>
</dbReference>
<evidence type="ECO:0000256" key="6">
    <source>
        <dbReference type="ARBA" id="ARBA00022729"/>
    </source>
</evidence>
<dbReference type="GO" id="GO:0004866">
    <property type="term" value="F:endopeptidase inhibitor activity"/>
    <property type="evidence" value="ECO:0007669"/>
    <property type="project" value="InterPro"/>
</dbReference>
<feature type="compositionally biased region" description="Low complexity" evidence="12">
    <location>
        <begin position="788"/>
        <end position="804"/>
    </location>
</feature>
<dbReference type="GO" id="GO:0046872">
    <property type="term" value="F:metal ion binding"/>
    <property type="evidence" value="ECO:0007669"/>
    <property type="project" value="UniProtKB-KW"/>
</dbReference>
<keyword evidence="11" id="KW-0245">EGF-like domain</keyword>
<reference evidence="14" key="1">
    <citation type="journal article" date="2020" name="bioRxiv">
        <title>Comparative genomics of Chlamydomonas.</title>
        <authorList>
            <person name="Craig R.J."/>
            <person name="Hasan A.R."/>
            <person name="Ness R.W."/>
            <person name="Keightley P.D."/>
        </authorList>
    </citation>
    <scope>NUCLEOTIDE SEQUENCE</scope>
    <source>
        <strain evidence="14">CCAP 11/173</strain>
    </source>
</reference>
<accession>A0A835WQU8</accession>
<feature type="region of interest" description="Disordered" evidence="12">
    <location>
        <begin position="1429"/>
        <end position="1455"/>
    </location>
</feature>
<keyword evidence="10 11" id="KW-1015">Disulfide bond</keyword>
<comment type="caution">
    <text evidence="11">Lacks conserved residue(s) required for the propagation of feature annotation.</text>
</comment>
<proteinExistence type="predicted"/>
<dbReference type="PROSITE" id="PS50026">
    <property type="entry name" value="EGF_3"/>
    <property type="match status" value="1"/>
</dbReference>